<dbReference type="InterPro" id="IPR001647">
    <property type="entry name" value="HTH_TetR"/>
</dbReference>
<gene>
    <name evidence="5" type="ORF">GCM10010468_80960</name>
</gene>
<dbReference type="EMBL" id="BAAAUV010000055">
    <property type="protein sequence ID" value="GAA3243032.1"/>
    <property type="molecule type" value="Genomic_DNA"/>
</dbReference>
<comment type="caution">
    <text evidence="5">The sequence shown here is derived from an EMBL/GenBank/DDBJ whole genome shotgun (WGS) entry which is preliminary data.</text>
</comment>
<reference evidence="6" key="1">
    <citation type="journal article" date="2019" name="Int. J. Syst. Evol. Microbiol.">
        <title>The Global Catalogue of Microorganisms (GCM) 10K type strain sequencing project: providing services to taxonomists for standard genome sequencing and annotation.</title>
        <authorList>
            <consortium name="The Broad Institute Genomics Platform"/>
            <consortium name="The Broad Institute Genome Sequencing Center for Infectious Disease"/>
            <person name="Wu L."/>
            <person name="Ma J."/>
        </authorList>
    </citation>
    <scope>NUCLEOTIDE SEQUENCE [LARGE SCALE GENOMIC DNA]</scope>
    <source>
        <strain evidence="6">JCM 9377</strain>
    </source>
</reference>
<evidence type="ECO:0000259" key="4">
    <source>
        <dbReference type="Pfam" id="PF00440"/>
    </source>
</evidence>
<organism evidence="5 6">
    <name type="scientific">Actinocorallia longicatena</name>
    <dbReference type="NCBI Taxonomy" id="111803"/>
    <lineage>
        <taxon>Bacteria</taxon>
        <taxon>Bacillati</taxon>
        <taxon>Actinomycetota</taxon>
        <taxon>Actinomycetes</taxon>
        <taxon>Streptosporangiales</taxon>
        <taxon>Thermomonosporaceae</taxon>
        <taxon>Actinocorallia</taxon>
    </lineage>
</organism>
<keyword evidence="3" id="KW-0804">Transcription</keyword>
<accession>A0ABP6QMN8</accession>
<dbReference type="PANTHER" id="PTHR47506:SF7">
    <property type="entry name" value="TRANSCRIPTIONAL REGULATORY PROTEIN"/>
    <property type="match status" value="1"/>
</dbReference>
<keyword evidence="1" id="KW-0805">Transcription regulation</keyword>
<dbReference type="Gene3D" id="1.10.357.10">
    <property type="entry name" value="Tetracycline Repressor, domain 2"/>
    <property type="match status" value="1"/>
</dbReference>
<sequence length="183" mass="19523">MELFGRNGYKGTSVAQIEKAAGLTPGAGGLYHHFRTKEAVLAAGIERHLDRVAALRDIRSVFAGVGDLRTELTLTARYALAELDSETELLRIVASEARARPELVEGAVQQLIGATLEGFAAWLRDTAAVPAEKADATAAVGLGALLTSRLLRVLLDTDPISVPDDVLITTWVEMMHAHLTTGP</sequence>
<protein>
    <recommendedName>
        <fullName evidence="4">HTH tetR-type domain-containing protein</fullName>
    </recommendedName>
</protein>
<feature type="domain" description="HTH tetR-type" evidence="4">
    <location>
        <begin position="1"/>
        <end position="43"/>
    </location>
</feature>
<evidence type="ECO:0000313" key="5">
    <source>
        <dbReference type="EMBL" id="GAA3243032.1"/>
    </source>
</evidence>
<dbReference type="PANTHER" id="PTHR47506">
    <property type="entry name" value="TRANSCRIPTIONAL REGULATORY PROTEIN"/>
    <property type="match status" value="1"/>
</dbReference>
<dbReference type="InterPro" id="IPR009057">
    <property type="entry name" value="Homeodomain-like_sf"/>
</dbReference>
<evidence type="ECO:0000256" key="2">
    <source>
        <dbReference type="ARBA" id="ARBA00023125"/>
    </source>
</evidence>
<evidence type="ECO:0000256" key="3">
    <source>
        <dbReference type="ARBA" id="ARBA00023163"/>
    </source>
</evidence>
<keyword evidence="6" id="KW-1185">Reference proteome</keyword>
<keyword evidence="2" id="KW-0238">DNA-binding</keyword>
<dbReference type="Proteomes" id="UP001501237">
    <property type="component" value="Unassembled WGS sequence"/>
</dbReference>
<evidence type="ECO:0000313" key="6">
    <source>
        <dbReference type="Proteomes" id="UP001501237"/>
    </source>
</evidence>
<dbReference type="SUPFAM" id="SSF46689">
    <property type="entry name" value="Homeodomain-like"/>
    <property type="match status" value="1"/>
</dbReference>
<dbReference type="Pfam" id="PF00440">
    <property type="entry name" value="TetR_N"/>
    <property type="match status" value="1"/>
</dbReference>
<name>A0ABP6QMN8_9ACTN</name>
<evidence type="ECO:0000256" key="1">
    <source>
        <dbReference type="ARBA" id="ARBA00023015"/>
    </source>
</evidence>
<proteinExistence type="predicted"/>